<dbReference type="EMBL" id="JASJQH010000758">
    <property type="protein sequence ID" value="KAK9763007.1"/>
    <property type="molecule type" value="Genomic_DNA"/>
</dbReference>
<dbReference type="InterPro" id="IPR001680">
    <property type="entry name" value="WD40_rpt"/>
</dbReference>
<dbReference type="InterPro" id="IPR019775">
    <property type="entry name" value="WD40_repeat_CS"/>
</dbReference>
<dbReference type="PROSITE" id="PS50896">
    <property type="entry name" value="LISH"/>
    <property type="match status" value="1"/>
</dbReference>
<organism evidence="6 7">
    <name type="scientific">Basidiobolus ranarum</name>
    <dbReference type="NCBI Taxonomy" id="34480"/>
    <lineage>
        <taxon>Eukaryota</taxon>
        <taxon>Fungi</taxon>
        <taxon>Fungi incertae sedis</taxon>
        <taxon>Zoopagomycota</taxon>
        <taxon>Entomophthoromycotina</taxon>
        <taxon>Basidiobolomycetes</taxon>
        <taxon>Basidiobolales</taxon>
        <taxon>Basidiobolaceae</taxon>
        <taxon>Basidiobolus</taxon>
    </lineage>
</organism>
<dbReference type="InterPro" id="IPR054080">
    <property type="entry name" value="TPR1-like_2nd"/>
</dbReference>
<dbReference type="Gene3D" id="2.130.10.10">
    <property type="entry name" value="YVTN repeat-like/Quinoprotein amine dehydrogenase"/>
    <property type="match status" value="3"/>
</dbReference>
<dbReference type="InterPro" id="IPR006594">
    <property type="entry name" value="LisH"/>
</dbReference>
<keyword evidence="7" id="KW-1185">Reference proteome</keyword>
<dbReference type="Pfam" id="PF00400">
    <property type="entry name" value="WD40"/>
    <property type="match status" value="6"/>
</dbReference>
<dbReference type="PRINTS" id="PR00320">
    <property type="entry name" value="GPROTEINBRPT"/>
</dbReference>
<feature type="region of interest" description="Disordered" evidence="4">
    <location>
        <begin position="1"/>
        <end position="25"/>
    </location>
</feature>
<sequence length="541" mass="62124">MRLEMDQYANLSHNNNVGRSKHEAKSYLDMKQSKDRYEREEVVRLICQSLQNLGYSRSTQLLEMESGFSLEHPQVTQFRQGVLMGDWSLVETLLPSLGLNEPEKLEKVQFLVRRQKYLELLEAREVPMALGVLRNELTPLNCDTEQLHHLSSLLMCSDVKDLKKQSGWSGNKIEGRAQLLEQLQVNIAPSIMIPSRRLETLFDQAAKYQRDHCLYYDIADREFSLYADHRCDGTQFPGVTKHVFEGHSDEVWYVAFSNNGKYIASGSKDGTAIIWSVEEKRKLHVLEAHDKEIGFLAWSPNDSMIVTCASDGGLSLWNTRNGTCIRTLDSHTEIVTSCAWLPDNVHFVSGGLDRSLYLWNIQGNNLHKWSNDRVTDIAVSKDGKKMVSICTDCKIRIYDLEKRLELDYIEEDRRINSMRLSDDGRFVVVNLNDQDIHLWDIVEKRLVRRFAGLKQCEFIIRSCFGGHEQSFIASGSADGSIYVWHREQGTLIEVLPGHVGPVNCIHWNPVNPYMFVSCSDDRTIRLWGTSDHYDKGKQKSE</sequence>
<keyword evidence="2" id="KW-0677">Repeat</keyword>
<evidence type="ECO:0000313" key="7">
    <source>
        <dbReference type="Proteomes" id="UP001479436"/>
    </source>
</evidence>
<dbReference type="Pfam" id="PF21889">
    <property type="entry name" value="TPR1-like_2nd"/>
    <property type="match status" value="1"/>
</dbReference>
<feature type="domain" description="CTLH" evidence="5">
    <location>
        <begin position="71"/>
        <end position="128"/>
    </location>
</feature>
<evidence type="ECO:0000313" key="6">
    <source>
        <dbReference type="EMBL" id="KAK9763007.1"/>
    </source>
</evidence>
<comment type="caution">
    <text evidence="6">The sequence shown here is derived from an EMBL/GenBank/DDBJ whole genome shotgun (WGS) entry which is preliminary data.</text>
</comment>
<dbReference type="InterPro" id="IPR015943">
    <property type="entry name" value="WD40/YVTN_repeat-like_dom_sf"/>
</dbReference>
<dbReference type="SMART" id="SM00320">
    <property type="entry name" value="WD40"/>
    <property type="match status" value="7"/>
</dbReference>
<evidence type="ECO:0000259" key="5">
    <source>
        <dbReference type="PROSITE" id="PS50897"/>
    </source>
</evidence>
<accession>A0ABR2WND5</accession>
<dbReference type="SUPFAM" id="SSF50978">
    <property type="entry name" value="WD40 repeat-like"/>
    <property type="match status" value="1"/>
</dbReference>
<dbReference type="Proteomes" id="UP001479436">
    <property type="component" value="Unassembled WGS sequence"/>
</dbReference>
<dbReference type="InterPro" id="IPR051350">
    <property type="entry name" value="WD_repeat-ST_regulator"/>
</dbReference>
<evidence type="ECO:0000256" key="4">
    <source>
        <dbReference type="SAM" id="MobiDB-lite"/>
    </source>
</evidence>
<evidence type="ECO:0000256" key="2">
    <source>
        <dbReference type="ARBA" id="ARBA00022737"/>
    </source>
</evidence>
<proteinExistence type="predicted"/>
<dbReference type="PANTHER" id="PTHR22838">
    <property type="entry name" value="WD REPEAT PROTEIN 26-RELATED"/>
    <property type="match status" value="1"/>
</dbReference>
<feature type="repeat" description="WD" evidence="3">
    <location>
        <begin position="244"/>
        <end position="285"/>
    </location>
</feature>
<feature type="repeat" description="WD" evidence="3">
    <location>
        <begin position="408"/>
        <end position="449"/>
    </location>
</feature>
<dbReference type="InterPro" id="IPR006595">
    <property type="entry name" value="CTLH_C"/>
</dbReference>
<evidence type="ECO:0000256" key="1">
    <source>
        <dbReference type="ARBA" id="ARBA00022574"/>
    </source>
</evidence>
<keyword evidence="1 3" id="KW-0853">WD repeat</keyword>
<feature type="repeat" description="WD" evidence="3">
    <location>
        <begin position="286"/>
        <end position="327"/>
    </location>
</feature>
<reference evidence="6 7" key="1">
    <citation type="submission" date="2023-04" db="EMBL/GenBank/DDBJ databases">
        <title>Genome of Basidiobolus ranarum AG-B5.</title>
        <authorList>
            <person name="Stajich J.E."/>
            <person name="Carter-House D."/>
            <person name="Gryganskyi A."/>
        </authorList>
    </citation>
    <scope>NUCLEOTIDE SEQUENCE [LARGE SCALE GENOMIC DNA]</scope>
    <source>
        <strain evidence="6 7">AG-B5</strain>
    </source>
</reference>
<name>A0ABR2WND5_9FUNG</name>
<evidence type="ECO:0000256" key="3">
    <source>
        <dbReference type="PROSITE-ProRule" id="PRU00221"/>
    </source>
</evidence>
<dbReference type="InterPro" id="IPR020472">
    <property type="entry name" value="WD40_PAC1"/>
</dbReference>
<gene>
    <name evidence="6" type="ORF">K7432_010709</name>
</gene>
<feature type="compositionally biased region" description="Polar residues" evidence="4">
    <location>
        <begin position="9"/>
        <end position="18"/>
    </location>
</feature>
<protein>
    <recommendedName>
        <fullName evidence="5">CTLH domain-containing protein</fullName>
    </recommendedName>
</protein>
<dbReference type="Pfam" id="PF23627">
    <property type="entry name" value="LisH_WDR26"/>
    <property type="match status" value="1"/>
</dbReference>
<dbReference type="PROSITE" id="PS50294">
    <property type="entry name" value="WD_REPEATS_REGION"/>
    <property type="match status" value="4"/>
</dbReference>
<feature type="repeat" description="WD" evidence="3">
    <location>
        <begin position="495"/>
        <end position="527"/>
    </location>
</feature>
<dbReference type="PROSITE" id="PS00678">
    <property type="entry name" value="WD_REPEATS_1"/>
    <property type="match status" value="1"/>
</dbReference>
<dbReference type="PANTHER" id="PTHR22838:SF0">
    <property type="entry name" value="WD REPEAT-CONTAINING PROTEIN 26"/>
    <property type="match status" value="1"/>
</dbReference>
<dbReference type="InterPro" id="IPR036322">
    <property type="entry name" value="WD40_repeat_dom_sf"/>
</dbReference>
<dbReference type="PROSITE" id="PS50897">
    <property type="entry name" value="CTLH"/>
    <property type="match status" value="1"/>
</dbReference>
<feature type="repeat" description="WD" evidence="3">
    <location>
        <begin position="328"/>
        <end position="362"/>
    </location>
</feature>
<feature type="repeat" description="WD" evidence="3">
    <location>
        <begin position="470"/>
        <end position="494"/>
    </location>
</feature>
<dbReference type="PROSITE" id="PS50082">
    <property type="entry name" value="WD_REPEATS_2"/>
    <property type="match status" value="6"/>
</dbReference>
<dbReference type="CDD" id="cd00200">
    <property type="entry name" value="WD40"/>
    <property type="match status" value="1"/>
</dbReference>